<name>W2CAT7_9BACT</name>
<feature type="chain" id="PRO_5004812623" description="Collagen-binding protein" evidence="1">
    <location>
        <begin position="18"/>
        <end position="852"/>
    </location>
</feature>
<dbReference type="PATRIC" id="fig|1410950.3.peg.1560"/>
<keyword evidence="1" id="KW-0732">Signal</keyword>
<reference evidence="2 3" key="1">
    <citation type="submission" date="2013-11" db="EMBL/GenBank/DDBJ databases">
        <title>Single cell genomics of uncultured Tannerella BU063 (oral taxon 286).</title>
        <authorList>
            <person name="Beall C.J."/>
            <person name="Campbell A.G."/>
            <person name="Griffen A.L."/>
            <person name="Podar M."/>
            <person name="Leys E.J."/>
        </authorList>
    </citation>
    <scope>NUCLEOTIDE SEQUENCE [LARGE SCALE GENOMIC DNA]</scope>
    <source>
        <strain evidence="2">Cell 5</strain>
    </source>
</reference>
<organism evidence="2 3">
    <name type="scientific">Tannerella sp. oral taxon BU063 isolate Cell 5</name>
    <dbReference type="NCBI Taxonomy" id="1410950"/>
    <lineage>
        <taxon>Bacteria</taxon>
        <taxon>Pseudomonadati</taxon>
        <taxon>Bacteroidota</taxon>
        <taxon>Bacteroidia</taxon>
        <taxon>Bacteroidales</taxon>
        <taxon>Tannerellaceae</taxon>
        <taxon>Tannerella</taxon>
    </lineage>
</organism>
<dbReference type="Proteomes" id="UP000018872">
    <property type="component" value="Unassembled WGS sequence"/>
</dbReference>
<protein>
    <recommendedName>
        <fullName evidence="4">Collagen-binding protein</fullName>
    </recommendedName>
</protein>
<dbReference type="AlphaFoldDB" id="W2CAT7"/>
<evidence type="ECO:0000313" key="2">
    <source>
        <dbReference type="EMBL" id="ETK04128.1"/>
    </source>
</evidence>
<dbReference type="InterPro" id="IPR008969">
    <property type="entry name" value="CarboxyPept-like_regulatory"/>
</dbReference>
<evidence type="ECO:0008006" key="4">
    <source>
        <dbReference type="Google" id="ProtNLM"/>
    </source>
</evidence>
<comment type="caution">
    <text evidence="2">The sequence shown here is derived from an EMBL/GenBank/DDBJ whole genome shotgun (WGS) entry which is preliminary data.</text>
</comment>
<feature type="signal peptide" evidence="1">
    <location>
        <begin position="1"/>
        <end position="17"/>
    </location>
</feature>
<accession>W2CAT7</accession>
<evidence type="ECO:0000313" key="3">
    <source>
        <dbReference type="Proteomes" id="UP000018872"/>
    </source>
</evidence>
<gene>
    <name evidence="2" type="ORF">T229_10640</name>
</gene>
<proteinExistence type="predicted"/>
<dbReference type="SUPFAM" id="SSF49464">
    <property type="entry name" value="Carboxypeptidase regulatory domain-like"/>
    <property type="match status" value="1"/>
</dbReference>
<dbReference type="EMBL" id="AYYC01000694">
    <property type="protein sequence ID" value="ETK04128.1"/>
    <property type="molecule type" value="Genomic_DNA"/>
</dbReference>
<evidence type="ECO:0000256" key="1">
    <source>
        <dbReference type="SAM" id="SignalP"/>
    </source>
</evidence>
<sequence length="852" mass="94833">MLLSILFLLSASLFRVAGQVREITGTVKCATGSLPGALVTVTTEADDHVLAYAVADAEGHFALKVAEAAQGSRFIHARMMGYTAQKVLLTPDRSEYAFVLAEASVMLKEVKVRATPISGAGDTTRYLASSFARENDITLADVIKRMPGFHISADGRIKYAGREISNFYIDGSDMMTGNYTTAIRSIKHDDVGRVEVIEHHQPIKLFEDLLFSDQTAVNVTLKEKAKNRWVGVVEAGGGVPRLWQVDASAMRFAQKVKTMNTYKGNNTGRDVVGGGTSGGGSAREVIALPSADNPYLERSRTLFNRSHRLSLNNQWDMGRSFTLTPCMELFGAETESDAAETRRYYLDDGQTRELTTRQSGRRRLHGASPSVRLEANTRRMYLSNVLTSDIRRSSGHTDAVGTYSNVADGQVDGTYLRNDLYALFRRGRRVVGIKSAIEWSRLPQRLDIRRAEAEMSERIGASAFRAQTSTSQMIGFGRATLSLEEGFSYDQSAFQSDLLGVIPADSARNDFCYRTASLRVTPSLNIGLTAWNFGLSIPADFRHSDYIDRLADRSYIDRRLHLSPTASVVRIFGRHVTTSLSGSWQSQSEDPSAFFSAPLVASYPYLQTGTTAYSRAEMTTVSAMIRYKNILHGLFGNLIGTRMWQHSRLIPTQDFGEIYITSGFVHRPHLNLSDYVAASLSYMIPAIRGGVTLNGSISSSQSQLMQSGHLRRLTSSMRQLALHVYASPRSWLDLDYTADLSDYIYRPDHADRQTTRTLHQQLSATLTPLSALSFTASGSHYYHTLAGSGKHIYLLDARVAWRLSRLFTFRLTAQNLLDYRTFAYTSYTDLMAVEQTYRLRPFTLHLTVLTTF</sequence>
<dbReference type="SUPFAM" id="SSF56935">
    <property type="entry name" value="Porins"/>
    <property type="match status" value="1"/>
</dbReference>